<dbReference type="AlphaFoldDB" id="A0A812RDM3"/>
<gene>
    <name evidence="1" type="ORF">SPIL2461_LOCUS10531</name>
</gene>
<name>A0A812RDM3_SYMPI</name>
<comment type="caution">
    <text evidence="1">The sequence shown here is derived from an EMBL/GenBank/DDBJ whole genome shotgun (WGS) entry which is preliminary data.</text>
</comment>
<protein>
    <submittedName>
        <fullName evidence="1">Uncharacterized protein</fullName>
    </submittedName>
</protein>
<evidence type="ECO:0000313" key="2">
    <source>
        <dbReference type="Proteomes" id="UP000649617"/>
    </source>
</evidence>
<proteinExistence type="predicted"/>
<keyword evidence="2" id="KW-1185">Reference proteome</keyword>
<evidence type="ECO:0000313" key="1">
    <source>
        <dbReference type="EMBL" id="CAE7430524.1"/>
    </source>
</evidence>
<organism evidence="1 2">
    <name type="scientific">Symbiodinium pilosum</name>
    <name type="common">Dinoflagellate</name>
    <dbReference type="NCBI Taxonomy" id="2952"/>
    <lineage>
        <taxon>Eukaryota</taxon>
        <taxon>Sar</taxon>
        <taxon>Alveolata</taxon>
        <taxon>Dinophyceae</taxon>
        <taxon>Suessiales</taxon>
        <taxon>Symbiodiniaceae</taxon>
        <taxon>Symbiodinium</taxon>
    </lineage>
</organism>
<dbReference type="Proteomes" id="UP000649617">
    <property type="component" value="Unassembled WGS sequence"/>
</dbReference>
<feature type="non-terminal residue" evidence="1">
    <location>
        <position position="1"/>
    </location>
</feature>
<dbReference type="OrthoDB" id="433908at2759"/>
<sequence>MEVTRALIHSVRVRKDKTLVCGVDVDDKHDLNKSMVEQAMLRGIIEDTYRRHIGGASEVPAFDSTARIETPVK</sequence>
<accession>A0A812RDM3</accession>
<reference evidence="1" key="1">
    <citation type="submission" date="2021-02" db="EMBL/GenBank/DDBJ databases">
        <authorList>
            <person name="Dougan E. K."/>
            <person name="Rhodes N."/>
            <person name="Thang M."/>
            <person name="Chan C."/>
        </authorList>
    </citation>
    <scope>NUCLEOTIDE SEQUENCE</scope>
</reference>
<dbReference type="EMBL" id="CAJNIZ010019746">
    <property type="protein sequence ID" value="CAE7430524.1"/>
    <property type="molecule type" value="Genomic_DNA"/>
</dbReference>